<dbReference type="InterPro" id="IPR019660">
    <property type="entry name" value="Put_sensory_transdc_reg_YbjN"/>
</dbReference>
<proteinExistence type="predicted"/>
<keyword evidence="3" id="KW-1185">Reference proteome</keyword>
<comment type="caution">
    <text evidence="2">The sequence shown here is derived from an EMBL/GenBank/DDBJ whole genome shotgun (WGS) entry which is preliminary data.</text>
</comment>
<protein>
    <recommendedName>
        <fullName evidence="4">YbjN domain-containing protein</fullName>
    </recommendedName>
</protein>
<evidence type="ECO:0000313" key="2">
    <source>
        <dbReference type="EMBL" id="MDR7361955.1"/>
    </source>
</evidence>
<gene>
    <name evidence="2" type="ORF">J2S63_001508</name>
</gene>
<dbReference type="Proteomes" id="UP001183648">
    <property type="component" value="Unassembled WGS sequence"/>
</dbReference>
<organism evidence="2 3">
    <name type="scientific">Nocardioides marmoribigeumensis</name>
    <dbReference type="NCBI Taxonomy" id="433649"/>
    <lineage>
        <taxon>Bacteria</taxon>
        <taxon>Bacillati</taxon>
        <taxon>Actinomycetota</taxon>
        <taxon>Actinomycetes</taxon>
        <taxon>Propionibacteriales</taxon>
        <taxon>Nocardioidaceae</taxon>
        <taxon>Nocardioides</taxon>
    </lineage>
</organism>
<feature type="region of interest" description="Disordered" evidence="1">
    <location>
        <begin position="1"/>
        <end position="34"/>
    </location>
</feature>
<evidence type="ECO:0008006" key="4">
    <source>
        <dbReference type="Google" id="ProtNLM"/>
    </source>
</evidence>
<sequence>MAERTSTESPSDAPSPDAPSPDAPSPDAPSPDAREVAIATVRSALGGSDIEWEELGHGSFSVTLPGERKLQTPCRLDVGKHSFAVHAFVARHPDENHEQVYRWLLERNLKLFGMAFAVDHHGDIYLDGRLPLSAVTEDEVDRLLGSVLAYADDSFNPILEMGFGSSIRKEWAWRIARGESTKNLEAFRGWLESGVGPEGPEGPDGSE</sequence>
<accession>A0ABU2BTK3</accession>
<evidence type="ECO:0000313" key="3">
    <source>
        <dbReference type="Proteomes" id="UP001183648"/>
    </source>
</evidence>
<feature type="compositionally biased region" description="Pro residues" evidence="1">
    <location>
        <begin position="16"/>
        <end position="29"/>
    </location>
</feature>
<dbReference type="Pfam" id="PF10722">
    <property type="entry name" value="YbjN"/>
    <property type="match status" value="1"/>
</dbReference>
<dbReference type="EMBL" id="JAVDYG010000001">
    <property type="protein sequence ID" value="MDR7361955.1"/>
    <property type="molecule type" value="Genomic_DNA"/>
</dbReference>
<name>A0ABU2BTK3_9ACTN</name>
<dbReference type="Gene3D" id="3.30.1460.10">
    <property type="match status" value="1"/>
</dbReference>
<reference evidence="2 3" key="1">
    <citation type="submission" date="2023-07" db="EMBL/GenBank/DDBJ databases">
        <title>Sequencing the genomes of 1000 actinobacteria strains.</title>
        <authorList>
            <person name="Klenk H.-P."/>
        </authorList>
    </citation>
    <scope>NUCLEOTIDE SEQUENCE [LARGE SCALE GENOMIC DNA]</scope>
    <source>
        <strain evidence="2 3">DSM 19426</strain>
    </source>
</reference>
<dbReference type="SUPFAM" id="SSF69635">
    <property type="entry name" value="Type III secretory system chaperone-like"/>
    <property type="match status" value="1"/>
</dbReference>
<evidence type="ECO:0000256" key="1">
    <source>
        <dbReference type="SAM" id="MobiDB-lite"/>
    </source>
</evidence>